<evidence type="ECO:0000256" key="3">
    <source>
        <dbReference type="ARBA" id="ARBA00022537"/>
    </source>
</evidence>
<reference evidence="6 7" key="1">
    <citation type="submission" date="2022-01" db="EMBL/GenBank/DDBJ databases">
        <title>A chromosomal length assembly of Cordylochernes scorpioides.</title>
        <authorList>
            <person name="Zeh D."/>
            <person name="Zeh J."/>
        </authorList>
    </citation>
    <scope>NUCLEOTIDE SEQUENCE [LARGE SCALE GENOMIC DNA]</scope>
    <source>
        <strain evidence="6">IN4F17</strain>
        <tissue evidence="6">Whole Body</tissue>
    </source>
</reference>
<dbReference type="SUPFAM" id="SSF48403">
    <property type="entry name" value="Ankyrin repeat"/>
    <property type="match status" value="1"/>
</dbReference>
<proteinExistence type="predicted"/>
<evidence type="ECO:0000256" key="5">
    <source>
        <dbReference type="ARBA" id="ARBA00023298"/>
    </source>
</evidence>
<accession>A0ABY6KSS1</accession>
<evidence type="ECO:0000256" key="4">
    <source>
        <dbReference type="ARBA" id="ARBA00023028"/>
    </source>
</evidence>
<comment type="subcellular location">
    <subcellularLocation>
        <location evidence="1">Target cell membrane</location>
    </subcellularLocation>
</comment>
<keyword evidence="3" id="KW-1052">Target cell membrane</keyword>
<keyword evidence="5" id="KW-1053">Target membrane</keyword>
<evidence type="ECO:0000256" key="1">
    <source>
        <dbReference type="ARBA" id="ARBA00004175"/>
    </source>
</evidence>
<evidence type="ECO:0000313" key="6">
    <source>
        <dbReference type="EMBL" id="UYV70655.1"/>
    </source>
</evidence>
<keyword evidence="4" id="KW-0800">Toxin</keyword>
<dbReference type="EMBL" id="CP092870">
    <property type="protein sequence ID" value="UYV70655.1"/>
    <property type="molecule type" value="Genomic_DNA"/>
</dbReference>
<keyword evidence="4" id="KW-0638">Presynaptic neurotoxin</keyword>
<keyword evidence="5" id="KW-0472">Membrane</keyword>
<dbReference type="Gene3D" id="1.25.40.20">
    <property type="entry name" value="Ankyrin repeat-containing domain"/>
    <property type="match status" value="1"/>
</dbReference>
<keyword evidence="7" id="KW-1185">Reference proteome</keyword>
<sequence>MVRTLLGHRAMYNIPDKNGKTPVDLAKDKDIVALLTLMEDLFKDAKAGNMDLIKKLKVVKPVLFNALTKGCNSQDKTLLQVAIANKNKTLAGHLITLMKQNAE</sequence>
<protein>
    <submittedName>
        <fullName evidence="6">Uncharacterized protein</fullName>
    </submittedName>
</protein>
<evidence type="ECO:0000313" key="7">
    <source>
        <dbReference type="Proteomes" id="UP001235939"/>
    </source>
</evidence>
<keyword evidence="4" id="KW-0528">Neurotoxin</keyword>
<name>A0ABY6KSS1_9ARAC</name>
<keyword evidence="2" id="KW-0268">Exocytosis</keyword>
<dbReference type="Proteomes" id="UP001235939">
    <property type="component" value="Chromosome 08"/>
</dbReference>
<organism evidence="6 7">
    <name type="scientific">Cordylochernes scorpioides</name>
    <dbReference type="NCBI Taxonomy" id="51811"/>
    <lineage>
        <taxon>Eukaryota</taxon>
        <taxon>Metazoa</taxon>
        <taxon>Ecdysozoa</taxon>
        <taxon>Arthropoda</taxon>
        <taxon>Chelicerata</taxon>
        <taxon>Arachnida</taxon>
        <taxon>Pseudoscorpiones</taxon>
        <taxon>Cheliferoidea</taxon>
        <taxon>Chernetidae</taxon>
        <taxon>Cordylochernes</taxon>
    </lineage>
</organism>
<dbReference type="InterPro" id="IPR036770">
    <property type="entry name" value="Ankyrin_rpt-contain_sf"/>
</dbReference>
<gene>
    <name evidence="6" type="ORF">LAZ67_8000180</name>
</gene>
<evidence type="ECO:0000256" key="2">
    <source>
        <dbReference type="ARBA" id="ARBA00022483"/>
    </source>
</evidence>